<dbReference type="GO" id="GO:0035513">
    <property type="term" value="P:oxidative RNA demethylation"/>
    <property type="evidence" value="ECO:0007669"/>
    <property type="project" value="TreeGrafter"/>
</dbReference>
<dbReference type="GO" id="GO:0005737">
    <property type="term" value="C:cytoplasm"/>
    <property type="evidence" value="ECO:0007669"/>
    <property type="project" value="TreeGrafter"/>
</dbReference>
<dbReference type="Gene3D" id="2.60.120.590">
    <property type="entry name" value="Alpha-ketoglutarate-dependent dioxygenase AlkB-like"/>
    <property type="match status" value="1"/>
</dbReference>
<keyword evidence="2" id="KW-0223">Dioxygenase</keyword>
<reference evidence="6" key="1">
    <citation type="submission" date="2022-08" db="UniProtKB">
        <authorList>
            <consortium name="EnsemblMetazoa"/>
        </authorList>
    </citation>
    <scope>IDENTIFICATION</scope>
    <source>
        <strain evidence="6">EBRO</strain>
    </source>
</reference>
<evidence type="ECO:0000256" key="3">
    <source>
        <dbReference type="ARBA" id="ARBA00023002"/>
    </source>
</evidence>
<dbReference type="GO" id="GO:0008198">
    <property type="term" value="F:ferrous iron binding"/>
    <property type="evidence" value="ECO:0007669"/>
    <property type="project" value="TreeGrafter"/>
</dbReference>
<dbReference type="AlphaFoldDB" id="A0A182J3X6"/>
<dbReference type="STRING" id="41427.A0A182J3X6"/>
<dbReference type="PANTHER" id="PTHR16557">
    <property type="entry name" value="ALKYLATED DNA REPAIR PROTEIN ALKB-RELATED"/>
    <property type="match status" value="1"/>
</dbReference>
<accession>A0A182J3X6</accession>
<sequence>MMFQSAFKYYKSRKPPPSFNDVLIVGDCNYPFKVVEPNLLNRPCVFPSLQPAQEWKMYEVTTHPGLFVIANPFTMAGQRYWMAASLLDYPAQPNTTNLAAKQIASFPHGNFWWEKLQSFTEPMQRRKFANTLRWSTLGYQYDWSNKIYTETRKESFPAGLAGLLRFFATVLGYERFSPEAAIVNYYPIGTTLAGHTDHSEDDLTAPLFSLSFGQPAVFLIGGTSRDEPADAILLRSGDVLVMTGASRQCYHAVPRVFYDTELPEGLEKCIDRWQPSNQSGNLDCSSMQMENRSEAEWSLIDECIQHRRININVRQVLKEGQLTLKCSDTEN</sequence>
<dbReference type="EnsemblMetazoa" id="AATE010870-RA">
    <property type="protein sequence ID" value="AATE010870-PA.1"/>
    <property type="gene ID" value="AATE010870"/>
</dbReference>
<name>A0A182J3X6_ANOAO</name>
<dbReference type="PANTHER" id="PTHR16557:SF2">
    <property type="entry name" value="NUCLEIC ACID DIOXYGENASE ALKBH1"/>
    <property type="match status" value="1"/>
</dbReference>
<dbReference type="GO" id="GO:0035515">
    <property type="term" value="F:oxidative RNA demethylase activity"/>
    <property type="evidence" value="ECO:0007669"/>
    <property type="project" value="TreeGrafter"/>
</dbReference>
<proteinExistence type="predicted"/>
<dbReference type="InterPro" id="IPR027450">
    <property type="entry name" value="AlkB-like"/>
</dbReference>
<dbReference type="GO" id="GO:0035516">
    <property type="term" value="F:broad specificity oxidative DNA demethylase activity"/>
    <property type="evidence" value="ECO:0007669"/>
    <property type="project" value="TreeGrafter"/>
</dbReference>
<dbReference type="InterPro" id="IPR005123">
    <property type="entry name" value="Oxoglu/Fe-dep_dioxygenase_dom"/>
</dbReference>
<keyword evidence="1 5" id="KW-0479">Metal-binding</keyword>
<keyword evidence="3" id="KW-0560">Oxidoreductase</keyword>
<dbReference type="VEuPathDB" id="VectorBase:AATE010870"/>
<evidence type="ECO:0000256" key="2">
    <source>
        <dbReference type="ARBA" id="ARBA00022964"/>
    </source>
</evidence>
<dbReference type="InterPro" id="IPR037151">
    <property type="entry name" value="AlkB-like_sf"/>
</dbReference>
<evidence type="ECO:0000256" key="1">
    <source>
        <dbReference type="ARBA" id="ARBA00022723"/>
    </source>
</evidence>
<dbReference type="GO" id="GO:0005634">
    <property type="term" value="C:nucleus"/>
    <property type="evidence" value="ECO:0007669"/>
    <property type="project" value="TreeGrafter"/>
</dbReference>
<keyword evidence="4 5" id="KW-0408">Iron</keyword>
<feature type="binding site" evidence="5">
    <location>
        <position position="251"/>
    </location>
    <ligand>
        <name>Fe cation</name>
        <dbReference type="ChEBI" id="CHEBI:24875"/>
        <note>catalytic</note>
    </ligand>
</feature>
<evidence type="ECO:0000256" key="4">
    <source>
        <dbReference type="ARBA" id="ARBA00023004"/>
    </source>
</evidence>
<evidence type="ECO:0000313" key="6">
    <source>
        <dbReference type="EnsemblMetazoa" id="AATE010870-PA.1"/>
    </source>
</evidence>
<feature type="binding site" evidence="5">
    <location>
        <position position="195"/>
    </location>
    <ligand>
        <name>Fe cation</name>
        <dbReference type="ChEBI" id="CHEBI:24875"/>
        <note>catalytic</note>
    </ligand>
</feature>
<protein>
    <submittedName>
        <fullName evidence="6">Uncharacterized protein</fullName>
    </submittedName>
</protein>
<evidence type="ECO:0000256" key="5">
    <source>
        <dbReference type="PIRSR" id="PIRSR604574-2"/>
    </source>
</evidence>
<feature type="binding site" evidence="5">
    <location>
        <position position="197"/>
    </location>
    <ligand>
        <name>Fe cation</name>
        <dbReference type="ChEBI" id="CHEBI:24875"/>
        <note>catalytic</note>
    </ligand>
</feature>
<dbReference type="SUPFAM" id="SSF51197">
    <property type="entry name" value="Clavaminate synthase-like"/>
    <property type="match status" value="1"/>
</dbReference>
<dbReference type="Pfam" id="PF13532">
    <property type="entry name" value="2OG-FeII_Oxy_2"/>
    <property type="match status" value="1"/>
</dbReference>
<organism evidence="6">
    <name type="scientific">Anopheles atroparvus</name>
    <name type="common">European mosquito</name>
    <dbReference type="NCBI Taxonomy" id="41427"/>
    <lineage>
        <taxon>Eukaryota</taxon>
        <taxon>Metazoa</taxon>
        <taxon>Ecdysozoa</taxon>
        <taxon>Arthropoda</taxon>
        <taxon>Hexapoda</taxon>
        <taxon>Insecta</taxon>
        <taxon>Pterygota</taxon>
        <taxon>Neoptera</taxon>
        <taxon>Endopterygota</taxon>
        <taxon>Diptera</taxon>
        <taxon>Nematocera</taxon>
        <taxon>Culicoidea</taxon>
        <taxon>Culicidae</taxon>
        <taxon>Anophelinae</taxon>
        <taxon>Anopheles</taxon>
    </lineage>
</organism>
<comment type="cofactor">
    <cofactor evidence="5">
        <name>Fe(2+)</name>
        <dbReference type="ChEBI" id="CHEBI:29033"/>
    </cofactor>
    <text evidence="5">Binds 1 Fe(2+) ion per subunit.</text>
</comment>
<dbReference type="PROSITE" id="PS51471">
    <property type="entry name" value="FE2OG_OXY"/>
    <property type="match status" value="1"/>
</dbReference>
<dbReference type="InterPro" id="IPR004574">
    <property type="entry name" value="Alkb"/>
</dbReference>